<accession>A0A0K1SAU9</accession>
<evidence type="ECO:0000313" key="3">
    <source>
        <dbReference type="Proteomes" id="UP000068167"/>
    </source>
</evidence>
<sequence length="72" mass="7881">MRKSLPLTVESIKNTYAARRGKRKSRYGAKSKRGGIPGRVDILLSHLPRNAQEVVSPHPSPFSPNTIGTGKN</sequence>
<organism evidence="2 3">
    <name type="scientific">Microcystis panniformis FACHB-1757</name>
    <dbReference type="NCBI Taxonomy" id="1638788"/>
    <lineage>
        <taxon>Bacteria</taxon>
        <taxon>Bacillati</taxon>
        <taxon>Cyanobacteriota</taxon>
        <taxon>Cyanophyceae</taxon>
        <taxon>Oscillatoriophycideae</taxon>
        <taxon>Chroococcales</taxon>
        <taxon>Microcystaceae</taxon>
        <taxon>Microcystis</taxon>
    </lineage>
</organism>
<evidence type="ECO:0000313" key="2">
    <source>
        <dbReference type="EMBL" id="AKV71163.1"/>
    </source>
</evidence>
<evidence type="ECO:0000256" key="1">
    <source>
        <dbReference type="SAM" id="MobiDB-lite"/>
    </source>
</evidence>
<dbReference type="Proteomes" id="UP000068167">
    <property type="component" value="Chromosome"/>
</dbReference>
<dbReference type="KEGG" id="mpk:VL20_6431"/>
<name>A0A0K1SAU9_9CHRO</name>
<feature type="compositionally biased region" description="Polar residues" evidence="1">
    <location>
        <begin position="63"/>
        <end position="72"/>
    </location>
</feature>
<dbReference type="AlphaFoldDB" id="A0A0K1SAU9"/>
<reference evidence="2 3" key="1">
    <citation type="journal article" date="2016" name="Stand. Genomic Sci.">
        <title>Complete genome sequence and genomic characterization of Microcystis panniformis FACHB 1757 by third-generation sequencing.</title>
        <authorList>
            <person name="Zhang J.Y."/>
            <person name="Guan R."/>
            <person name="Zhang H.J."/>
            <person name="Li H."/>
            <person name="Xiao P."/>
            <person name="Yu G.L."/>
            <person name="Du L."/>
            <person name="Cao D.M."/>
            <person name="Zhu B.C."/>
            <person name="Li R.H."/>
            <person name="Lu Z.H."/>
        </authorList>
    </citation>
    <scope>NUCLEOTIDE SEQUENCE [LARGE SCALE GENOMIC DNA]</scope>
    <source>
        <strain evidence="2 3">FACHB-1757</strain>
    </source>
</reference>
<gene>
    <name evidence="2" type="ORF">VL20_6431</name>
</gene>
<keyword evidence="3" id="KW-1185">Reference proteome</keyword>
<protein>
    <submittedName>
        <fullName evidence="2">Mobile element protein</fullName>
    </submittedName>
</protein>
<feature type="region of interest" description="Disordered" evidence="1">
    <location>
        <begin position="50"/>
        <end position="72"/>
    </location>
</feature>
<dbReference type="PATRIC" id="fig|1638788.3.peg.6456"/>
<dbReference type="EMBL" id="CP011339">
    <property type="protein sequence ID" value="AKV71163.1"/>
    <property type="molecule type" value="Genomic_DNA"/>
</dbReference>
<proteinExistence type="predicted"/>